<dbReference type="GO" id="GO:0006355">
    <property type="term" value="P:regulation of DNA-templated transcription"/>
    <property type="evidence" value="ECO:0007669"/>
    <property type="project" value="TreeGrafter"/>
</dbReference>
<organism evidence="2 3">
    <name type="scientific">Catenulispora acidiphila (strain DSM 44928 / JCM 14897 / NBRC 102108 / NRRL B-24433 / ID139908)</name>
    <dbReference type="NCBI Taxonomy" id="479433"/>
    <lineage>
        <taxon>Bacteria</taxon>
        <taxon>Bacillati</taxon>
        <taxon>Actinomycetota</taxon>
        <taxon>Actinomycetes</taxon>
        <taxon>Catenulisporales</taxon>
        <taxon>Catenulisporaceae</taxon>
        <taxon>Catenulispora</taxon>
    </lineage>
</organism>
<dbReference type="STRING" id="479433.Caci_0161"/>
<dbReference type="InParanoid" id="C7QHH7"/>
<evidence type="ECO:0000313" key="3">
    <source>
        <dbReference type="Proteomes" id="UP000000851"/>
    </source>
</evidence>
<evidence type="ECO:0000313" key="2">
    <source>
        <dbReference type="EMBL" id="ACU69116.1"/>
    </source>
</evidence>
<dbReference type="PANTHER" id="PTHR43130">
    <property type="entry name" value="ARAC-FAMILY TRANSCRIPTIONAL REGULATOR"/>
    <property type="match status" value="1"/>
</dbReference>
<dbReference type="SUPFAM" id="SSF52317">
    <property type="entry name" value="Class I glutamine amidotransferase-like"/>
    <property type="match status" value="1"/>
</dbReference>
<dbReference type="InterPro" id="IPR052158">
    <property type="entry name" value="INH-QAR"/>
</dbReference>
<proteinExistence type="predicted"/>
<accession>C7QHH7</accession>
<dbReference type="OrthoDB" id="4265717at2"/>
<dbReference type="RefSeq" id="WP_012784411.1">
    <property type="nucleotide sequence ID" value="NC_013131.1"/>
</dbReference>
<dbReference type="PANTHER" id="PTHR43130:SF2">
    <property type="entry name" value="DJ-1_PFPI DOMAIN-CONTAINING PROTEIN"/>
    <property type="match status" value="1"/>
</dbReference>
<keyword evidence="3" id="KW-1185">Reference proteome</keyword>
<dbReference type="Gene3D" id="3.40.50.880">
    <property type="match status" value="1"/>
</dbReference>
<name>C7QHH7_CATAD</name>
<protein>
    <submittedName>
        <fullName evidence="2">ThiJ/PfpI domain protein</fullName>
    </submittedName>
</protein>
<dbReference type="KEGG" id="cai:Caci_0161"/>
<evidence type="ECO:0000259" key="1">
    <source>
        <dbReference type="Pfam" id="PF01965"/>
    </source>
</evidence>
<dbReference type="InterPro" id="IPR029062">
    <property type="entry name" value="Class_I_gatase-like"/>
</dbReference>
<reference evidence="2 3" key="1">
    <citation type="journal article" date="2009" name="Stand. Genomic Sci.">
        <title>Complete genome sequence of Catenulispora acidiphila type strain (ID 139908).</title>
        <authorList>
            <person name="Copeland A."/>
            <person name="Lapidus A."/>
            <person name="Glavina Del Rio T."/>
            <person name="Nolan M."/>
            <person name="Lucas S."/>
            <person name="Chen F."/>
            <person name="Tice H."/>
            <person name="Cheng J.F."/>
            <person name="Bruce D."/>
            <person name="Goodwin L."/>
            <person name="Pitluck S."/>
            <person name="Mikhailova N."/>
            <person name="Pati A."/>
            <person name="Ivanova N."/>
            <person name="Mavromatis K."/>
            <person name="Chen A."/>
            <person name="Palaniappan K."/>
            <person name="Chain P."/>
            <person name="Land M."/>
            <person name="Hauser L."/>
            <person name="Chang Y.J."/>
            <person name="Jeffries C.D."/>
            <person name="Chertkov O."/>
            <person name="Brettin T."/>
            <person name="Detter J.C."/>
            <person name="Han C."/>
            <person name="Ali Z."/>
            <person name="Tindall B.J."/>
            <person name="Goker M."/>
            <person name="Bristow J."/>
            <person name="Eisen J.A."/>
            <person name="Markowitz V."/>
            <person name="Hugenholtz P."/>
            <person name="Kyrpides N.C."/>
            <person name="Klenk H.P."/>
        </authorList>
    </citation>
    <scope>NUCLEOTIDE SEQUENCE [LARGE SCALE GENOMIC DNA]</scope>
    <source>
        <strain evidence="3">DSM 44928 / JCM 14897 / NBRC 102108 / NRRL B-24433 / ID139908</strain>
    </source>
</reference>
<dbReference type="eggNOG" id="COG0693">
    <property type="taxonomic scope" value="Bacteria"/>
</dbReference>
<feature type="domain" description="DJ-1/PfpI" evidence="1">
    <location>
        <begin position="3"/>
        <end position="162"/>
    </location>
</feature>
<dbReference type="AlphaFoldDB" id="C7QHH7"/>
<dbReference type="EMBL" id="CP001700">
    <property type="protein sequence ID" value="ACU69116.1"/>
    <property type="molecule type" value="Genomic_DNA"/>
</dbReference>
<sequence length="214" mass="22420">MPRIAIPLFPGFMPLDVVGPYDVLRFLPDHEVVFVASDPGVINGADGGFGLQAQATPADIDTCDILLVPGGRGTRDHAARKDLTDWIARIHQTTTWTTSVCTGSLLLGAAGILTDTDATTHWNAIPALESFGAHYTPERVVRRGKVVTAAGVSSGIDMALTLAGLIEGDEFAQAVQLWIEYDPQPPHDTGSVAKAGADLTARTPGLIGGGGRRG</sequence>
<dbReference type="HOGENOM" id="CLU_000445_44_1_11"/>
<dbReference type="InterPro" id="IPR002818">
    <property type="entry name" value="DJ-1/PfpI"/>
</dbReference>
<dbReference type="Proteomes" id="UP000000851">
    <property type="component" value="Chromosome"/>
</dbReference>
<gene>
    <name evidence="2" type="ordered locus">Caci_0161</name>
</gene>
<dbReference type="FunCoup" id="C7QHH7">
    <property type="interactions" value="34"/>
</dbReference>
<dbReference type="Pfam" id="PF01965">
    <property type="entry name" value="DJ-1_PfpI"/>
    <property type="match status" value="1"/>
</dbReference>
<dbReference type="CDD" id="cd03139">
    <property type="entry name" value="GATase1_PfpI_2"/>
    <property type="match status" value="1"/>
</dbReference>